<dbReference type="SUPFAM" id="SSF82171">
    <property type="entry name" value="DPP6 N-terminal domain-like"/>
    <property type="match status" value="1"/>
</dbReference>
<dbReference type="InterPro" id="IPR015943">
    <property type="entry name" value="WD40/YVTN_repeat-like_dom_sf"/>
</dbReference>
<protein>
    <recommendedName>
        <fullName evidence="3">Oligogalacturonate lyase domain-containing protein</fullName>
    </recommendedName>
</protein>
<dbReference type="Gene3D" id="2.130.10.10">
    <property type="entry name" value="YVTN repeat-like/Quinoprotein amine dehydrogenase"/>
    <property type="match status" value="1"/>
</dbReference>
<comment type="caution">
    <text evidence="1">The sequence shown here is derived from an EMBL/GenBank/DDBJ whole genome shotgun (WGS) entry which is preliminary data.</text>
</comment>
<name>A0ABX2AY49_9BACT</name>
<gene>
    <name evidence="1" type="ORF">HPS54_01300</name>
</gene>
<evidence type="ECO:0008006" key="3">
    <source>
        <dbReference type="Google" id="ProtNLM"/>
    </source>
</evidence>
<proteinExistence type="predicted"/>
<dbReference type="EMBL" id="JABKKJ010000001">
    <property type="protein sequence ID" value="NPE24164.1"/>
    <property type="molecule type" value="Genomic_DNA"/>
</dbReference>
<dbReference type="Proteomes" id="UP000820977">
    <property type="component" value="Unassembled WGS sequence"/>
</dbReference>
<evidence type="ECO:0000313" key="1">
    <source>
        <dbReference type="EMBL" id="NPE24164.1"/>
    </source>
</evidence>
<evidence type="ECO:0000313" key="2">
    <source>
        <dbReference type="Proteomes" id="UP000820977"/>
    </source>
</evidence>
<sequence length="421" mass="48552">MYGEQTSKKRTLVSGCRECGHFDTQLLYFTCSSLSIDDRRLYMISDRDGHPNVWMRDLHTGDERMITANTGGILKSYVYFAGVQDKGLGKASVCLDPHRDIIYFIQDDKICKAEPDGKITVLNIVPDHRMTAFTHVSDDGKLLCVPMTDGRCLDFDPDTEGSGLDKRPVYDIDGRVQEENLSSYLCVYDTATGERLYEKRVPKCWITHVQFNPVNPDIIMFNHEWSSFDCGIRRIWLYNHATDEVTRVRTEGEDTLGDTCGYPRRAADWVCHEMWSDDGNFIIYHGGYADGPAMVGRYELSTHRYWEIALPEEYNAYGHFTMDHNQILCCDGYFKFTDEQKPVRENSTDNGPDPHKKDGEYISRVVPDWDKGKLEWIPLCKHKSDWLGQDAHPHPIYSHRGDKIYFNARTDKDVEVFCVEV</sequence>
<organism evidence="1 2">
    <name type="scientific">Xylanibacter caecicola</name>
    <dbReference type="NCBI Taxonomy" id="2736294"/>
    <lineage>
        <taxon>Bacteria</taxon>
        <taxon>Pseudomonadati</taxon>
        <taxon>Bacteroidota</taxon>
        <taxon>Bacteroidia</taxon>
        <taxon>Bacteroidales</taxon>
        <taxon>Prevotellaceae</taxon>
        <taxon>Xylanibacter</taxon>
    </lineage>
</organism>
<keyword evidence="2" id="KW-1185">Reference proteome</keyword>
<accession>A0ABX2AY49</accession>
<reference evidence="1 2" key="1">
    <citation type="submission" date="2020-05" db="EMBL/GenBank/DDBJ databases">
        <title>Distinct polysaccharide utilization as determinants for interspecies competition between intestinal Prevotella spp.</title>
        <authorList>
            <person name="Galvez E.J.C."/>
            <person name="Iljazovic A."/>
            <person name="Strowig T."/>
        </authorList>
    </citation>
    <scope>NUCLEOTIDE SEQUENCE [LARGE SCALE GENOMIC DNA]</scope>
    <source>
        <strain evidence="1 2">PCHR</strain>
    </source>
</reference>